<dbReference type="InterPro" id="IPR000644">
    <property type="entry name" value="CBS_dom"/>
</dbReference>
<dbReference type="Pfam" id="PF00571">
    <property type="entry name" value="CBS"/>
    <property type="match status" value="2"/>
</dbReference>
<dbReference type="SUPFAM" id="SSF54631">
    <property type="entry name" value="CBS-domain pair"/>
    <property type="match status" value="1"/>
</dbReference>
<dbReference type="InterPro" id="IPR001307">
    <property type="entry name" value="Thiosulphate_STrfase_CS"/>
</dbReference>
<evidence type="ECO:0000313" key="4">
    <source>
        <dbReference type="EMBL" id="SEK60976.1"/>
    </source>
</evidence>
<gene>
    <name evidence="4" type="ORF">SAMN05660976_00782</name>
</gene>
<organism evidence="4 5">
    <name type="scientific">Nonomuraea pusilla</name>
    <dbReference type="NCBI Taxonomy" id="46177"/>
    <lineage>
        <taxon>Bacteria</taxon>
        <taxon>Bacillati</taxon>
        <taxon>Actinomycetota</taxon>
        <taxon>Actinomycetes</taxon>
        <taxon>Streptosporangiales</taxon>
        <taxon>Streptosporangiaceae</taxon>
        <taxon>Nonomuraea</taxon>
    </lineage>
</organism>
<dbReference type="CDD" id="cd02205">
    <property type="entry name" value="CBS_pair_SF"/>
    <property type="match status" value="1"/>
</dbReference>
<keyword evidence="5" id="KW-1185">Reference proteome</keyword>
<feature type="domain" description="Rhodanese" evidence="2">
    <location>
        <begin position="15"/>
        <end position="106"/>
    </location>
</feature>
<name>A0A1H7IEP9_9ACTN</name>
<evidence type="ECO:0000259" key="2">
    <source>
        <dbReference type="PROSITE" id="PS50206"/>
    </source>
</evidence>
<dbReference type="GO" id="GO:0004792">
    <property type="term" value="F:thiosulfate-cyanide sulfurtransferase activity"/>
    <property type="evidence" value="ECO:0007669"/>
    <property type="project" value="InterPro"/>
</dbReference>
<keyword evidence="1" id="KW-0129">CBS domain</keyword>
<feature type="domain" description="CBS" evidence="3">
    <location>
        <begin position="115"/>
        <end position="174"/>
    </location>
</feature>
<dbReference type="SMART" id="SM00450">
    <property type="entry name" value="RHOD"/>
    <property type="match status" value="1"/>
</dbReference>
<dbReference type="Gene3D" id="3.10.580.10">
    <property type="entry name" value="CBS-domain"/>
    <property type="match status" value="1"/>
</dbReference>
<dbReference type="InterPro" id="IPR001763">
    <property type="entry name" value="Rhodanese-like_dom"/>
</dbReference>
<reference evidence="4 5" key="1">
    <citation type="submission" date="2016-10" db="EMBL/GenBank/DDBJ databases">
        <authorList>
            <person name="de Groot N.N."/>
        </authorList>
    </citation>
    <scope>NUCLEOTIDE SEQUENCE [LARGE SCALE GENOMIC DNA]</scope>
    <source>
        <strain evidence="4 5">DSM 43357</strain>
    </source>
</reference>
<protein>
    <submittedName>
        <fullName evidence="4">Rhodanese-related sulfurtransferase</fullName>
    </submittedName>
</protein>
<dbReference type="OrthoDB" id="9802991at2"/>
<dbReference type="CDD" id="cd00158">
    <property type="entry name" value="RHOD"/>
    <property type="match status" value="1"/>
</dbReference>
<dbReference type="InterPro" id="IPR036873">
    <property type="entry name" value="Rhodanese-like_dom_sf"/>
</dbReference>
<sequence length="230" mass="24828">MAVVVDRAAVGELLEGGRAQLVEVLPRAEYDWAHLPGAVNLPLKELDGSAAGGLDRDRPVVVYCHDWLCDLSPRAARRLERLGLPEVYDYAAGKMDWIAGALPYEGHAALVLQAVRRDPVVADLEDPLQEVADRLIADPAGVAVVVDRDGVVEGLVGPRELKDAEPGVRAGQAMRFGVTTVRPSEELEGLGRRMERARVRHVVVTRPDGTLVGLYGLGDLRAPGWEPDLG</sequence>
<evidence type="ECO:0000259" key="3">
    <source>
        <dbReference type="PROSITE" id="PS51371"/>
    </source>
</evidence>
<dbReference type="PROSITE" id="PS50206">
    <property type="entry name" value="RHODANESE_3"/>
    <property type="match status" value="1"/>
</dbReference>
<dbReference type="InterPro" id="IPR046342">
    <property type="entry name" value="CBS_dom_sf"/>
</dbReference>
<dbReference type="Pfam" id="PF00581">
    <property type="entry name" value="Rhodanese"/>
    <property type="match status" value="1"/>
</dbReference>
<dbReference type="STRING" id="46177.SAMN05660976_00782"/>
<dbReference type="RefSeq" id="WP_091098312.1">
    <property type="nucleotide sequence ID" value="NZ_FOBF01000002.1"/>
</dbReference>
<dbReference type="SUPFAM" id="SSF52821">
    <property type="entry name" value="Rhodanese/Cell cycle control phosphatase"/>
    <property type="match status" value="1"/>
</dbReference>
<dbReference type="PROSITE" id="PS51371">
    <property type="entry name" value="CBS"/>
    <property type="match status" value="1"/>
</dbReference>
<dbReference type="AlphaFoldDB" id="A0A1H7IEP9"/>
<dbReference type="EMBL" id="FOBF01000002">
    <property type="protein sequence ID" value="SEK60976.1"/>
    <property type="molecule type" value="Genomic_DNA"/>
</dbReference>
<dbReference type="Proteomes" id="UP000198953">
    <property type="component" value="Unassembled WGS sequence"/>
</dbReference>
<proteinExistence type="predicted"/>
<accession>A0A1H7IEP9</accession>
<dbReference type="PROSITE" id="PS00380">
    <property type="entry name" value="RHODANESE_1"/>
    <property type="match status" value="1"/>
</dbReference>
<evidence type="ECO:0000256" key="1">
    <source>
        <dbReference type="PROSITE-ProRule" id="PRU00703"/>
    </source>
</evidence>
<evidence type="ECO:0000313" key="5">
    <source>
        <dbReference type="Proteomes" id="UP000198953"/>
    </source>
</evidence>
<keyword evidence="4" id="KW-0808">Transferase</keyword>
<dbReference type="Gene3D" id="3.40.250.10">
    <property type="entry name" value="Rhodanese-like domain"/>
    <property type="match status" value="1"/>
</dbReference>